<name>A0A2W1BLI0_HELAM</name>
<dbReference type="AlphaFoldDB" id="A0A2W1BLI0"/>
<sequence>MAEDLEVSSSLNVSDELETVDESNKCVKLDLPVHIAAFLKRQEFNRGFQQIICDQSLLENVATNYVIVKRILSFLQWQDKLLCKNVCSMWRSAVHTLQKEQMGPSDFAISLRLSHIKNGIKLMQADCFYTEPLVVLAFANMAGFSVTSKCETLIPCPCDPACDKDHYLLDVLKNLVAVPKSCMLAVKACYTSYMPLQHSLTYQYRVTKKFGRSSAFIGGLYIPLIPNVEFQVINIKSLADIPRTFIKTIDKMAETRYVKGALVFVNESFILHSVEDIVFLNYLKDVQPDVPYALGGCLVEDTVSDSEDMNFMIEGVNAGKELMSENIVSICLFTVPKVMDSQTDVCNFDVFSLILESHDWSKAKVQAAINEFARKVPHFTHSVVIKMSCVGRDNKHDYEQEFFRAAFPNTRLVGCYGNGELGINRPERPPPEPRSSNVKRQRADSGPQYGLMYSYSTVFVYIGWGNIVTPAEAT</sequence>
<evidence type="ECO:0008006" key="4">
    <source>
        <dbReference type="Google" id="ProtNLM"/>
    </source>
</evidence>
<protein>
    <recommendedName>
        <fullName evidence="4">F-box domain-containing protein</fullName>
    </recommendedName>
</protein>
<evidence type="ECO:0000313" key="2">
    <source>
        <dbReference type="EMBL" id="PZC73716.1"/>
    </source>
</evidence>
<organism evidence="2 3">
    <name type="scientific">Helicoverpa armigera</name>
    <name type="common">Cotton bollworm</name>
    <name type="synonym">Heliothis armigera</name>
    <dbReference type="NCBI Taxonomy" id="29058"/>
    <lineage>
        <taxon>Eukaryota</taxon>
        <taxon>Metazoa</taxon>
        <taxon>Ecdysozoa</taxon>
        <taxon>Arthropoda</taxon>
        <taxon>Hexapoda</taxon>
        <taxon>Insecta</taxon>
        <taxon>Pterygota</taxon>
        <taxon>Neoptera</taxon>
        <taxon>Endopterygota</taxon>
        <taxon>Lepidoptera</taxon>
        <taxon>Glossata</taxon>
        <taxon>Ditrysia</taxon>
        <taxon>Noctuoidea</taxon>
        <taxon>Noctuidae</taxon>
        <taxon>Heliothinae</taxon>
        <taxon>Helicoverpa</taxon>
    </lineage>
</organism>
<accession>A0A2W1BLI0</accession>
<dbReference type="OrthoDB" id="509497at2759"/>
<evidence type="ECO:0000256" key="1">
    <source>
        <dbReference type="SAM" id="MobiDB-lite"/>
    </source>
</evidence>
<proteinExistence type="predicted"/>
<dbReference type="EMBL" id="KZ150089">
    <property type="protein sequence ID" value="PZC73716.1"/>
    <property type="molecule type" value="Genomic_DNA"/>
</dbReference>
<evidence type="ECO:0000313" key="3">
    <source>
        <dbReference type="Proteomes" id="UP000249218"/>
    </source>
</evidence>
<gene>
    <name evidence="2" type="primary">HaOG208940</name>
    <name evidence="2" type="ORF">B5X24_HaOG208940</name>
</gene>
<reference evidence="2 3" key="1">
    <citation type="journal article" date="2017" name="BMC Biol.">
        <title>Genomic innovations, transcriptional plasticity and gene loss underlying the evolution and divergence of two highly polyphagous and invasive Helicoverpa pest species.</title>
        <authorList>
            <person name="Pearce S.L."/>
            <person name="Clarke D.F."/>
            <person name="East P.D."/>
            <person name="Elfekih S."/>
            <person name="Gordon K.H."/>
            <person name="Jermiin L.S."/>
            <person name="McGaughran A."/>
            <person name="Oakeshott J.G."/>
            <person name="Papanikolaou A."/>
            <person name="Perera O.P."/>
            <person name="Rane R.V."/>
            <person name="Richards S."/>
            <person name="Tay W.T."/>
            <person name="Walsh T.K."/>
            <person name="Anderson A."/>
            <person name="Anderson C.J."/>
            <person name="Asgari S."/>
            <person name="Board P.G."/>
            <person name="Bretschneider A."/>
            <person name="Campbell P.M."/>
            <person name="Chertemps T."/>
            <person name="Christeller J.T."/>
            <person name="Coppin C.W."/>
            <person name="Downes S.J."/>
            <person name="Duan G."/>
            <person name="Farnsworth C.A."/>
            <person name="Good R.T."/>
            <person name="Han L.B."/>
            <person name="Han Y.C."/>
            <person name="Hatje K."/>
            <person name="Horne I."/>
            <person name="Huang Y.P."/>
            <person name="Hughes D.S."/>
            <person name="Jacquin-Joly E."/>
            <person name="James W."/>
            <person name="Jhangiani S."/>
            <person name="Kollmar M."/>
            <person name="Kuwar S.S."/>
            <person name="Li S."/>
            <person name="Liu N.Y."/>
            <person name="Maibeche M.T."/>
            <person name="Miller J.R."/>
            <person name="Montagne N."/>
            <person name="Perry T."/>
            <person name="Qu J."/>
            <person name="Song S.V."/>
            <person name="Sutton G.G."/>
            <person name="Vogel H."/>
            <person name="Walenz B.P."/>
            <person name="Xu W."/>
            <person name="Zhang H.J."/>
            <person name="Zou Z."/>
            <person name="Batterham P."/>
            <person name="Edwards O.R."/>
            <person name="Feyereisen R."/>
            <person name="Gibbs R.A."/>
            <person name="Heckel D.G."/>
            <person name="McGrath A."/>
            <person name="Robin C."/>
            <person name="Scherer S.E."/>
            <person name="Worley K.C."/>
            <person name="Wu Y.D."/>
        </authorList>
    </citation>
    <scope>NUCLEOTIDE SEQUENCE [LARGE SCALE GENOMIC DNA]</scope>
    <source>
        <strain evidence="2">Harm_GR_Male_#8</strain>
        <tissue evidence="2">Whole organism</tissue>
    </source>
</reference>
<feature type="region of interest" description="Disordered" evidence="1">
    <location>
        <begin position="421"/>
        <end position="444"/>
    </location>
</feature>
<keyword evidence="3" id="KW-1185">Reference proteome</keyword>
<dbReference type="Proteomes" id="UP000249218">
    <property type="component" value="Unassembled WGS sequence"/>
</dbReference>